<organism evidence="3 4">
    <name type="scientific">Chitinophaga hostae</name>
    <dbReference type="NCBI Taxonomy" id="2831022"/>
    <lineage>
        <taxon>Bacteria</taxon>
        <taxon>Pseudomonadati</taxon>
        <taxon>Bacteroidota</taxon>
        <taxon>Chitinophagia</taxon>
        <taxon>Chitinophagales</taxon>
        <taxon>Chitinophagaceae</taxon>
        <taxon>Chitinophaga</taxon>
    </lineage>
</organism>
<proteinExistence type="predicted"/>
<evidence type="ECO:0000259" key="2">
    <source>
        <dbReference type="Pfam" id="PF00144"/>
    </source>
</evidence>
<dbReference type="PANTHER" id="PTHR46825:SF9">
    <property type="entry name" value="BETA-LACTAMASE-RELATED DOMAIN-CONTAINING PROTEIN"/>
    <property type="match status" value="1"/>
</dbReference>
<dbReference type="InterPro" id="IPR050491">
    <property type="entry name" value="AmpC-like"/>
</dbReference>
<dbReference type="SUPFAM" id="SSF56601">
    <property type="entry name" value="beta-lactamase/transpeptidase-like"/>
    <property type="match status" value="1"/>
</dbReference>
<sequence>MKKCGFLLMLCFHLTYHCAVAQFQDSIADKLQRYLAIKKKEIGFSGMVTICRQGKIVCAEMVGQCSADTYFNDSSLFKVASVTKSFTAMLVMLACAEERIKLSDSLAIFFPRLDNHEWRSITIDQLLSHRAGIAHNQGVAGFVPGLSMGLNPEQALAAIFNSKLLFSPGTQAAYSSPGYYLLATILEQVYHKRYADILAEKITGPLKMNHTGVYRTGMDLQNMCAGYHQVKDSMIPAPGRDFSLMKGSGDLFSSAADLVSWTNSFSGDFWSDKIRASLFAPHSDIDGHSYGYGWYIRREEANAKKAYYHGGGTFGSSSLLVIYPAYQLTIVILSNVSPLPVNVFWADVERILFDTGDAAVSPLAVRQLSPQQLAILPGAYSAGAGQPVLQIILNEGRLYAKLGTRGAFEIFAATDVEFYGRKIPVKLLFSVNGTGSITGVEAWYNGQCTRFSRQ</sequence>
<keyword evidence="1" id="KW-0732">Signal</keyword>
<dbReference type="InterPro" id="IPR012338">
    <property type="entry name" value="Beta-lactam/transpept-like"/>
</dbReference>
<dbReference type="Proteomes" id="UP000676386">
    <property type="component" value="Unassembled WGS sequence"/>
</dbReference>
<evidence type="ECO:0000313" key="3">
    <source>
        <dbReference type="EMBL" id="MBS0030081.1"/>
    </source>
</evidence>
<dbReference type="EMBL" id="JAGTXB010000012">
    <property type="protein sequence ID" value="MBS0030081.1"/>
    <property type="molecule type" value="Genomic_DNA"/>
</dbReference>
<gene>
    <name evidence="3" type="ORF">KE626_22335</name>
</gene>
<name>A0ABS5J4U8_9BACT</name>
<dbReference type="Pfam" id="PF00144">
    <property type="entry name" value="Beta-lactamase"/>
    <property type="match status" value="1"/>
</dbReference>
<accession>A0ABS5J4U8</accession>
<evidence type="ECO:0000256" key="1">
    <source>
        <dbReference type="SAM" id="SignalP"/>
    </source>
</evidence>
<dbReference type="PANTHER" id="PTHR46825">
    <property type="entry name" value="D-ALANYL-D-ALANINE-CARBOXYPEPTIDASE/ENDOPEPTIDASE AMPH"/>
    <property type="match status" value="1"/>
</dbReference>
<feature type="chain" id="PRO_5047487624" evidence="1">
    <location>
        <begin position="22"/>
        <end position="454"/>
    </location>
</feature>
<dbReference type="Gene3D" id="3.40.710.10">
    <property type="entry name" value="DD-peptidase/beta-lactamase superfamily"/>
    <property type="match status" value="1"/>
</dbReference>
<evidence type="ECO:0000313" key="4">
    <source>
        <dbReference type="Proteomes" id="UP000676386"/>
    </source>
</evidence>
<feature type="signal peptide" evidence="1">
    <location>
        <begin position="1"/>
        <end position="21"/>
    </location>
</feature>
<dbReference type="RefSeq" id="WP_211975220.1">
    <property type="nucleotide sequence ID" value="NZ_CBFHAM010000045.1"/>
</dbReference>
<protein>
    <submittedName>
        <fullName evidence="3">Beta-lactamase family protein</fullName>
    </submittedName>
</protein>
<feature type="domain" description="Beta-lactamase-related" evidence="2">
    <location>
        <begin position="42"/>
        <end position="339"/>
    </location>
</feature>
<comment type="caution">
    <text evidence="3">The sequence shown here is derived from an EMBL/GenBank/DDBJ whole genome shotgun (WGS) entry which is preliminary data.</text>
</comment>
<reference evidence="3 4" key="1">
    <citation type="submission" date="2021-04" db="EMBL/GenBank/DDBJ databases">
        <title>Chitinophaga sp. nov., isolated from the rhizosphere soil.</title>
        <authorList>
            <person name="He S."/>
        </authorList>
    </citation>
    <scope>NUCLEOTIDE SEQUENCE [LARGE SCALE GENOMIC DNA]</scope>
    <source>
        <strain evidence="3 4">2R12</strain>
    </source>
</reference>
<keyword evidence="4" id="KW-1185">Reference proteome</keyword>
<dbReference type="InterPro" id="IPR001466">
    <property type="entry name" value="Beta-lactam-related"/>
</dbReference>